<organism evidence="2 3">
    <name type="scientific">Pseudomonas syringae pv. coriandricola</name>
    <dbReference type="NCBI Taxonomy" id="264453"/>
    <lineage>
        <taxon>Bacteria</taxon>
        <taxon>Pseudomonadati</taxon>
        <taxon>Pseudomonadota</taxon>
        <taxon>Gammaproteobacteria</taxon>
        <taxon>Pseudomonadales</taxon>
        <taxon>Pseudomonadaceae</taxon>
        <taxon>Pseudomonas</taxon>
    </lineage>
</organism>
<evidence type="ECO:0000256" key="1">
    <source>
        <dbReference type="SAM" id="MobiDB-lite"/>
    </source>
</evidence>
<dbReference type="AlphaFoldDB" id="A0A3M5RGR9"/>
<feature type="region of interest" description="Disordered" evidence="1">
    <location>
        <begin position="91"/>
        <end position="172"/>
    </location>
</feature>
<dbReference type="RefSeq" id="WP_122285582.1">
    <property type="nucleotide sequence ID" value="NZ_RBRV01000017.1"/>
</dbReference>
<feature type="compositionally biased region" description="Polar residues" evidence="1">
    <location>
        <begin position="148"/>
        <end position="169"/>
    </location>
</feature>
<protein>
    <recommendedName>
        <fullName evidence="4">ATPase</fullName>
    </recommendedName>
</protein>
<gene>
    <name evidence="2" type="ORF">ALP36_02012</name>
</gene>
<dbReference type="Proteomes" id="UP000274212">
    <property type="component" value="Unassembled WGS sequence"/>
</dbReference>
<evidence type="ECO:0008006" key="4">
    <source>
        <dbReference type="Google" id="ProtNLM"/>
    </source>
</evidence>
<accession>A0A3M5RGR9</accession>
<reference evidence="2 3" key="1">
    <citation type="submission" date="2018-08" db="EMBL/GenBank/DDBJ databases">
        <title>Recombination of ecologically and evolutionarily significant loci maintains genetic cohesion in the Pseudomonas syringae species complex.</title>
        <authorList>
            <person name="Dillon M."/>
            <person name="Thakur S."/>
            <person name="Almeida R.N.D."/>
            <person name="Weir B.S."/>
            <person name="Guttman D.S."/>
        </authorList>
    </citation>
    <scope>NUCLEOTIDE SEQUENCE [LARGE SCALE GENOMIC DNA]</scope>
    <source>
        <strain evidence="2 3">ICMP 9829</strain>
    </source>
</reference>
<evidence type="ECO:0000313" key="2">
    <source>
        <dbReference type="EMBL" id="RMU08279.1"/>
    </source>
</evidence>
<name>A0A3M5RGR9_9PSED</name>
<sequence length="324" mass="36534">MRTKRRITRAYCIELKTDVTIAGARRAYFSLPEPRQRFKFLCSTPECRELPIKPKVTAANYHVHPSEDSAVYAPHFKDNGKYEHHPDCEWVTDDDDLTPRAGESELDTKTRLARRQLKSMIDIFDPNPEPDEPMPRVDQQGEGGTAQGGSRQSSPSNQSGTRKNSPSSSKDLRRLVDAYTEAKETLPSEVFRNLKITVKGQGQISLRSYFLPAMYAKCNTAGRVYWGRAELLPRFGESIVFKLTKGIGDKMTLIKVSAATFKAYKSKGYINDLLLHAPGIKWFTVYFFGVFEHDPEKNIVNGVVTDLRRLAIDLGPKKANASVE</sequence>
<dbReference type="EMBL" id="RBTT01000186">
    <property type="protein sequence ID" value="RMU08279.1"/>
    <property type="molecule type" value="Genomic_DNA"/>
</dbReference>
<proteinExistence type="predicted"/>
<evidence type="ECO:0000313" key="3">
    <source>
        <dbReference type="Proteomes" id="UP000274212"/>
    </source>
</evidence>
<comment type="caution">
    <text evidence="2">The sequence shown here is derived from an EMBL/GenBank/DDBJ whole genome shotgun (WGS) entry which is preliminary data.</text>
</comment>